<evidence type="ECO:0000256" key="1">
    <source>
        <dbReference type="SAM" id="MobiDB-lite"/>
    </source>
</evidence>
<gene>
    <name evidence="2" type="ORF">B0T19DRAFT_453577</name>
</gene>
<dbReference type="Proteomes" id="UP001286456">
    <property type="component" value="Unassembled WGS sequence"/>
</dbReference>
<feature type="region of interest" description="Disordered" evidence="1">
    <location>
        <begin position="53"/>
        <end position="79"/>
    </location>
</feature>
<feature type="compositionally biased region" description="Low complexity" evidence="1">
    <location>
        <begin position="53"/>
        <end position="67"/>
    </location>
</feature>
<feature type="compositionally biased region" description="Pro residues" evidence="1">
    <location>
        <begin position="7"/>
        <end position="18"/>
    </location>
</feature>
<evidence type="ECO:0000313" key="3">
    <source>
        <dbReference type="Proteomes" id="UP001286456"/>
    </source>
</evidence>
<dbReference type="AlphaFoldDB" id="A0AAE0J3J7"/>
<evidence type="ECO:0000313" key="2">
    <source>
        <dbReference type="EMBL" id="KAK3336283.1"/>
    </source>
</evidence>
<protein>
    <submittedName>
        <fullName evidence="2">Uncharacterized protein</fullName>
    </submittedName>
</protein>
<feature type="region of interest" description="Disordered" evidence="1">
    <location>
        <begin position="1"/>
        <end position="21"/>
    </location>
</feature>
<proteinExistence type="predicted"/>
<keyword evidence="3" id="KW-1185">Reference proteome</keyword>
<accession>A0AAE0J3J7</accession>
<organism evidence="2 3">
    <name type="scientific">Cercophora scortea</name>
    <dbReference type="NCBI Taxonomy" id="314031"/>
    <lineage>
        <taxon>Eukaryota</taxon>
        <taxon>Fungi</taxon>
        <taxon>Dikarya</taxon>
        <taxon>Ascomycota</taxon>
        <taxon>Pezizomycotina</taxon>
        <taxon>Sordariomycetes</taxon>
        <taxon>Sordariomycetidae</taxon>
        <taxon>Sordariales</taxon>
        <taxon>Lasiosphaeriaceae</taxon>
        <taxon>Cercophora</taxon>
    </lineage>
</organism>
<reference evidence="2" key="1">
    <citation type="journal article" date="2023" name="Mol. Phylogenet. Evol.">
        <title>Genome-scale phylogeny and comparative genomics of the fungal order Sordariales.</title>
        <authorList>
            <person name="Hensen N."/>
            <person name="Bonometti L."/>
            <person name="Westerberg I."/>
            <person name="Brannstrom I.O."/>
            <person name="Guillou S."/>
            <person name="Cros-Aarteil S."/>
            <person name="Calhoun S."/>
            <person name="Haridas S."/>
            <person name="Kuo A."/>
            <person name="Mondo S."/>
            <person name="Pangilinan J."/>
            <person name="Riley R."/>
            <person name="LaButti K."/>
            <person name="Andreopoulos B."/>
            <person name="Lipzen A."/>
            <person name="Chen C."/>
            <person name="Yan M."/>
            <person name="Daum C."/>
            <person name="Ng V."/>
            <person name="Clum A."/>
            <person name="Steindorff A."/>
            <person name="Ohm R.A."/>
            <person name="Martin F."/>
            <person name="Silar P."/>
            <person name="Natvig D.O."/>
            <person name="Lalanne C."/>
            <person name="Gautier V."/>
            <person name="Ament-Velasquez S.L."/>
            <person name="Kruys A."/>
            <person name="Hutchinson M.I."/>
            <person name="Powell A.J."/>
            <person name="Barry K."/>
            <person name="Miller A.N."/>
            <person name="Grigoriev I.V."/>
            <person name="Debuchy R."/>
            <person name="Gladieux P."/>
            <person name="Hiltunen Thoren M."/>
            <person name="Johannesson H."/>
        </authorList>
    </citation>
    <scope>NUCLEOTIDE SEQUENCE</scope>
    <source>
        <strain evidence="2">SMH4131-1</strain>
    </source>
</reference>
<name>A0AAE0J3J7_9PEZI</name>
<comment type="caution">
    <text evidence="2">The sequence shown here is derived from an EMBL/GenBank/DDBJ whole genome shotgun (WGS) entry which is preliminary data.</text>
</comment>
<reference evidence="2" key="2">
    <citation type="submission" date="2023-06" db="EMBL/GenBank/DDBJ databases">
        <authorList>
            <consortium name="Lawrence Berkeley National Laboratory"/>
            <person name="Haridas S."/>
            <person name="Hensen N."/>
            <person name="Bonometti L."/>
            <person name="Westerberg I."/>
            <person name="Brannstrom I.O."/>
            <person name="Guillou S."/>
            <person name="Cros-Aarteil S."/>
            <person name="Calhoun S."/>
            <person name="Kuo A."/>
            <person name="Mondo S."/>
            <person name="Pangilinan J."/>
            <person name="Riley R."/>
            <person name="Labutti K."/>
            <person name="Andreopoulos B."/>
            <person name="Lipzen A."/>
            <person name="Chen C."/>
            <person name="Yanf M."/>
            <person name="Daum C."/>
            <person name="Ng V."/>
            <person name="Clum A."/>
            <person name="Steindorff A."/>
            <person name="Ohm R."/>
            <person name="Martin F."/>
            <person name="Silar P."/>
            <person name="Natvig D."/>
            <person name="Lalanne C."/>
            <person name="Gautier V."/>
            <person name="Ament-Velasquez S.L."/>
            <person name="Kruys A."/>
            <person name="Hutchinson M.I."/>
            <person name="Powell A.J."/>
            <person name="Barry K."/>
            <person name="Miller A.N."/>
            <person name="Grigoriev I.V."/>
            <person name="Debuchy R."/>
            <person name="Gladieux P."/>
            <person name="Thoren M.H."/>
            <person name="Johannesson H."/>
        </authorList>
    </citation>
    <scope>NUCLEOTIDE SEQUENCE</scope>
    <source>
        <strain evidence="2">SMH4131-1</strain>
    </source>
</reference>
<sequence length="245" mass="28024">MAGLPYSLPPRNAPPSPPRMSFERRLSELGLAIDFNDMHKKPLYDISAGASTEAASSSSDDSDGLSSNLKPPAGTDPKPQWLIITNHAAMAETEVRRDYIREMKELEGSLMAETDALGQAITACYKRQATWRDNESLLLENRVENSAAGRRRWWPRFVVKAVERRRIARERRRLRRDTQLTDIDYRRRMQEVRAHYAARRCEIGYRYYPEYFAPLLALGTPAADPTLLTHKNIHTLREAAGGRRQ</sequence>
<dbReference type="EMBL" id="JAUEPO010000001">
    <property type="protein sequence ID" value="KAK3336283.1"/>
    <property type="molecule type" value="Genomic_DNA"/>
</dbReference>